<dbReference type="Proteomes" id="UP001140217">
    <property type="component" value="Unassembled WGS sequence"/>
</dbReference>
<proteinExistence type="predicted"/>
<organism evidence="2 3">
    <name type="scientific">Coemansia javaensis</name>
    <dbReference type="NCBI Taxonomy" id="2761396"/>
    <lineage>
        <taxon>Eukaryota</taxon>
        <taxon>Fungi</taxon>
        <taxon>Fungi incertae sedis</taxon>
        <taxon>Zoopagomycota</taxon>
        <taxon>Kickxellomycotina</taxon>
        <taxon>Kickxellomycetes</taxon>
        <taxon>Kickxellales</taxon>
        <taxon>Kickxellaceae</taxon>
        <taxon>Coemansia</taxon>
    </lineage>
</organism>
<dbReference type="EMBL" id="JANBUL010000027">
    <property type="protein sequence ID" value="KAJ2784438.1"/>
    <property type="molecule type" value="Genomic_DNA"/>
</dbReference>
<feature type="compositionally biased region" description="Low complexity" evidence="1">
    <location>
        <begin position="725"/>
        <end position="737"/>
    </location>
</feature>
<reference evidence="2" key="1">
    <citation type="submission" date="2022-07" db="EMBL/GenBank/DDBJ databases">
        <title>Phylogenomic reconstructions and comparative analyses of Kickxellomycotina fungi.</title>
        <authorList>
            <person name="Reynolds N.K."/>
            <person name="Stajich J.E."/>
            <person name="Barry K."/>
            <person name="Grigoriev I.V."/>
            <person name="Crous P."/>
            <person name="Smith M.E."/>
        </authorList>
    </citation>
    <scope>NUCLEOTIDE SEQUENCE</scope>
    <source>
        <strain evidence="2">NBRC 105414</strain>
    </source>
</reference>
<comment type="caution">
    <text evidence="2">The sequence shown here is derived from an EMBL/GenBank/DDBJ whole genome shotgun (WGS) entry which is preliminary data.</text>
</comment>
<feature type="compositionally biased region" description="Low complexity" evidence="1">
    <location>
        <begin position="215"/>
        <end position="233"/>
    </location>
</feature>
<feature type="compositionally biased region" description="Pro residues" evidence="1">
    <location>
        <begin position="427"/>
        <end position="438"/>
    </location>
</feature>
<dbReference type="Pfam" id="PF08737">
    <property type="entry name" value="Rgp1"/>
    <property type="match status" value="1"/>
</dbReference>
<sequence>MVLTITATFEKQGTYFAGDTLECHIRFANVHSMPGPGGRQGSPLPHAPGRGGGMAPFLGLDDASEYSGGSALAPGGSEAPRRQSRAYSRHGGGLAVFPAGGGSPSSGGGGGSGGGGRRAADERRDGQQPRRGAASRNASVGNGHHPLAGSRKASVSYGAQFPRLSTSSVLSTPAAALASWLPFGGRQQAPPQPQNEHSGEAPRRPPSDAGGGSLLGSLWRSISGGSDAASRGGAPDGGTERLAIGLAEASGALVLAAPYIRPDQMALLLKHGGTGAGPGPGARSPPVGGGLSGRGAPTSPRPGPGARTQRAIPLLAAAPAILFSELALAPGEAQTFSVRMQLPRTLPPSFRGRVASISYDLVVVAKRDMLDADAHVVHIPFRVMGHVDASSGSGGSSDCPGDALSFARPAQMPPGHVQLITRELSPPSTPRSASPPLPAEADAEPPGAPEAADALPGADGTASTELLYERLSGSDFLRRLLRSSEEAPAASPEPEPDLEPDLGPELGPDRAAGSVEDEVRRSVMRICRRQAPVAFALSQAGRAVASAWLPRRAYQLGDLVVGKIQLRAEAAPVYQVSVWLESVEQVRGRFAAYSAERTEELTRRIHAEHHEFCRGASMLGFSLASQPTAAASFASDIVSNIWQLRIELIVGAGTAAAAAAAAAALPADLGLSAATPFPPTRLHHHHHRQHSSGASPPAPHRAAPGSPTSPPDTWGRSRPRSSTVAATATATAAAAAAAPPPAPQPAAPSPDERPVRGATMRRRYDVAREVPVQTLSCTVGIQMYPSLSGALLLPPPAPGRGDAHTIDLAVRS</sequence>
<evidence type="ECO:0000313" key="2">
    <source>
        <dbReference type="EMBL" id="KAJ2784438.1"/>
    </source>
</evidence>
<evidence type="ECO:0000256" key="1">
    <source>
        <dbReference type="SAM" id="MobiDB-lite"/>
    </source>
</evidence>
<feature type="region of interest" description="Disordered" evidence="1">
    <location>
        <begin position="676"/>
        <end position="756"/>
    </location>
</feature>
<feature type="region of interest" description="Disordered" evidence="1">
    <location>
        <begin position="389"/>
        <end position="461"/>
    </location>
</feature>
<feature type="compositionally biased region" description="Basic residues" evidence="1">
    <location>
        <begin position="681"/>
        <end position="690"/>
    </location>
</feature>
<feature type="region of interest" description="Disordered" evidence="1">
    <location>
        <begin position="276"/>
        <end position="307"/>
    </location>
</feature>
<evidence type="ECO:0000313" key="3">
    <source>
        <dbReference type="Proteomes" id="UP001140217"/>
    </source>
</evidence>
<name>A0A9W8HI09_9FUNG</name>
<feature type="region of interest" description="Disordered" evidence="1">
    <location>
        <begin position="32"/>
        <end position="151"/>
    </location>
</feature>
<dbReference type="AlphaFoldDB" id="A0A9W8HI09"/>
<dbReference type="Gene3D" id="2.60.40.640">
    <property type="match status" value="1"/>
</dbReference>
<feature type="compositionally biased region" description="Gly residues" evidence="1">
    <location>
        <begin position="90"/>
        <end position="117"/>
    </location>
</feature>
<feature type="compositionally biased region" description="Basic and acidic residues" evidence="1">
    <location>
        <begin position="197"/>
        <end position="206"/>
    </location>
</feature>
<dbReference type="InterPro" id="IPR014752">
    <property type="entry name" value="Arrestin-like_C"/>
</dbReference>
<feature type="compositionally biased region" description="Pro residues" evidence="1">
    <location>
        <begin position="738"/>
        <end position="748"/>
    </location>
</feature>
<dbReference type="PANTHER" id="PTHR12507">
    <property type="entry name" value="REDUCED GROWTH PHENOTYPE 1 RGP1, YEAST -RELATED"/>
    <property type="match status" value="1"/>
</dbReference>
<feature type="region of interest" description="Disordered" evidence="1">
    <location>
        <begin position="483"/>
        <end position="516"/>
    </location>
</feature>
<dbReference type="OrthoDB" id="1918at2759"/>
<gene>
    <name evidence="2" type="primary">RGP1</name>
    <name evidence="2" type="ORF">H4R18_001148</name>
</gene>
<feature type="region of interest" description="Disordered" evidence="1">
    <location>
        <begin position="183"/>
        <end position="237"/>
    </location>
</feature>
<dbReference type="InterPro" id="IPR014848">
    <property type="entry name" value="Rgp1"/>
</dbReference>
<feature type="compositionally biased region" description="Low complexity" evidence="1">
    <location>
        <begin position="449"/>
        <end position="460"/>
    </location>
</feature>
<feature type="compositionally biased region" description="Basic and acidic residues" evidence="1">
    <location>
        <begin position="118"/>
        <end position="128"/>
    </location>
</feature>
<protein>
    <submittedName>
        <fullName evidence="2">Golgi membrane exchange factor (Ric1p-Rgp1p) subunit</fullName>
    </submittedName>
</protein>
<keyword evidence="3" id="KW-1185">Reference proteome</keyword>
<accession>A0A9W8HI09</accession>